<reference evidence="2" key="1">
    <citation type="journal article" date="2019" name="Int. J. Syst. Evol. Microbiol.">
        <title>The Global Catalogue of Microorganisms (GCM) 10K type strain sequencing project: providing services to taxonomists for standard genome sequencing and annotation.</title>
        <authorList>
            <consortium name="The Broad Institute Genomics Platform"/>
            <consortium name="The Broad Institute Genome Sequencing Center for Infectious Disease"/>
            <person name="Wu L."/>
            <person name="Ma J."/>
        </authorList>
    </citation>
    <scope>NUCLEOTIDE SEQUENCE [LARGE SCALE GENOMIC DNA]</scope>
    <source>
        <strain evidence="2">CGMCC 1.10363</strain>
    </source>
</reference>
<accession>A0ABV8Q568</accession>
<gene>
    <name evidence="1" type="ORF">ACFOYW_03915</name>
</gene>
<sequence length="104" mass="11111">MTTKLAAPMAAHIARRPGELVALTVRIPIHTLAAADILEVPVLVHELDANTTEVLIDGSTVGYIHFDGHHFVALSGPTLEAGVPCGAGDLWDQALGRLYEAHRR</sequence>
<comment type="caution">
    <text evidence="1">The sequence shown here is derived from an EMBL/GenBank/DDBJ whole genome shotgun (WGS) entry which is preliminary data.</text>
</comment>
<name>A0ABV8Q568_9MICO</name>
<keyword evidence="2" id="KW-1185">Reference proteome</keyword>
<evidence type="ECO:0000313" key="2">
    <source>
        <dbReference type="Proteomes" id="UP001595900"/>
    </source>
</evidence>
<dbReference type="EMBL" id="JBHSCN010000002">
    <property type="protein sequence ID" value="MFC4242510.1"/>
    <property type="molecule type" value="Genomic_DNA"/>
</dbReference>
<proteinExistence type="predicted"/>
<protein>
    <submittedName>
        <fullName evidence="1">Uncharacterized protein</fullName>
    </submittedName>
</protein>
<evidence type="ECO:0000313" key="1">
    <source>
        <dbReference type="EMBL" id="MFC4242510.1"/>
    </source>
</evidence>
<dbReference type="Proteomes" id="UP001595900">
    <property type="component" value="Unassembled WGS sequence"/>
</dbReference>
<organism evidence="1 2">
    <name type="scientific">Gryllotalpicola reticulitermitis</name>
    <dbReference type="NCBI Taxonomy" id="1184153"/>
    <lineage>
        <taxon>Bacteria</taxon>
        <taxon>Bacillati</taxon>
        <taxon>Actinomycetota</taxon>
        <taxon>Actinomycetes</taxon>
        <taxon>Micrococcales</taxon>
        <taxon>Microbacteriaceae</taxon>
        <taxon>Gryllotalpicola</taxon>
    </lineage>
</organism>
<dbReference type="RefSeq" id="WP_390227348.1">
    <property type="nucleotide sequence ID" value="NZ_JBHSCN010000002.1"/>
</dbReference>